<dbReference type="OrthoDB" id="9803968at2"/>
<evidence type="ECO:0000313" key="6">
    <source>
        <dbReference type="Proteomes" id="UP000199650"/>
    </source>
</evidence>
<keyword evidence="6" id="KW-1185">Reference proteome</keyword>
<feature type="domain" description="AMP-dependent synthetase/ligase" evidence="3">
    <location>
        <begin position="67"/>
        <end position="259"/>
    </location>
</feature>
<dbReference type="RefSeq" id="WP_143064282.1">
    <property type="nucleotide sequence ID" value="NZ_FOJB01000001.1"/>
</dbReference>
<dbReference type="Proteomes" id="UP000199650">
    <property type="component" value="Unassembled WGS sequence"/>
</dbReference>
<dbReference type="Gene3D" id="3.30.300.30">
    <property type="match status" value="1"/>
</dbReference>
<accession>A0A1I0NP06</accession>
<dbReference type="SUPFAM" id="SSF56801">
    <property type="entry name" value="Acetyl-CoA synthetase-like"/>
    <property type="match status" value="1"/>
</dbReference>
<dbReference type="Gene3D" id="3.40.50.12780">
    <property type="entry name" value="N-terminal domain of ligase-like"/>
    <property type="match status" value="1"/>
</dbReference>
<dbReference type="InterPro" id="IPR045851">
    <property type="entry name" value="AMP-bd_C_sf"/>
</dbReference>
<dbReference type="PANTHER" id="PTHR43201">
    <property type="entry name" value="ACYL-COA SYNTHETASE"/>
    <property type="match status" value="1"/>
</dbReference>
<sequence>MTGTLFRKDISSTVLVPGEGQSAIGTETARAVAMVVGLLRRGESLMMTQTGAVTTAQGDGQWLMVQSAGSTGAPKTIRRSPASWVASFDVTRRQFGIGPNAPYAVLGAITHSLTLYAVLEALHIGCDLSVLTGLKPRSQARALKQAGAQVLYATPTQLRLLTAATTEPVPGVRWIFCGGGTLDPQTRAQVSQMFPTATLHEFFGASETSFMTISDAETPSGSVGRAYPGVDLQVRDAQDRDTRDIGEIWVKSPYLFDGYVDGDSPDTRWKNGYLSIGEMGRLDDAGNLTILGRKSRMVTVSDQNVFPEAIEAQMRAVPGVGHCAAIAVRDARRGHVIIGVLEGQQDDALAARVRTHCRATLGAQKTPRRILFVDRMPLLTAGKPDLIALGHQLEQLA</sequence>
<evidence type="ECO:0000313" key="5">
    <source>
        <dbReference type="EMBL" id="SEW02947.1"/>
    </source>
</evidence>
<dbReference type="GO" id="GO:0006631">
    <property type="term" value="P:fatty acid metabolic process"/>
    <property type="evidence" value="ECO:0007669"/>
    <property type="project" value="TreeGrafter"/>
</dbReference>
<keyword evidence="2" id="KW-0436">Ligase</keyword>
<evidence type="ECO:0000256" key="2">
    <source>
        <dbReference type="ARBA" id="ARBA00022598"/>
    </source>
</evidence>
<dbReference type="InterPro" id="IPR042099">
    <property type="entry name" value="ANL_N_sf"/>
</dbReference>
<dbReference type="GO" id="GO:0031956">
    <property type="term" value="F:medium-chain fatty acid-CoA ligase activity"/>
    <property type="evidence" value="ECO:0007669"/>
    <property type="project" value="TreeGrafter"/>
</dbReference>
<gene>
    <name evidence="5" type="ORF">SAMN05444851_0971</name>
</gene>
<proteinExistence type="inferred from homology"/>
<dbReference type="EMBL" id="FOJB01000001">
    <property type="protein sequence ID" value="SEW02947.1"/>
    <property type="molecule type" value="Genomic_DNA"/>
</dbReference>
<organism evidence="5 6">
    <name type="scientific">Aliiroseovarius sediminilitoris</name>
    <dbReference type="NCBI Taxonomy" id="1173584"/>
    <lineage>
        <taxon>Bacteria</taxon>
        <taxon>Pseudomonadati</taxon>
        <taxon>Pseudomonadota</taxon>
        <taxon>Alphaproteobacteria</taxon>
        <taxon>Rhodobacterales</taxon>
        <taxon>Paracoccaceae</taxon>
        <taxon>Aliiroseovarius</taxon>
    </lineage>
</organism>
<dbReference type="AlphaFoldDB" id="A0A1I0NP06"/>
<dbReference type="PANTHER" id="PTHR43201:SF5">
    <property type="entry name" value="MEDIUM-CHAIN ACYL-COA LIGASE ACSF2, MITOCHONDRIAL"/>
    <property type="match status" value="1"/>
</dbReference>
<comment type="similarity">
    <text evidence="1">Belongs to the ATP-dependent AMP-binding enzyme family.</text>
</comment>
<dbReference type="STRING" id="1173584.SAMN05444851_0971"/>
<dbReference type="InterPro" id="IPR025110">
    <property type="entry name" value="AMP-bd_C"/>
</dbReference>
<evidence type="ECO:0000259" key="3">
    <source>
        <dbReference type="Pfam" id="PF00501"/>
    </source>
</evidence>
<feature type="domain" description="AMP-binding enzyme C-terminal" evidence="4">
    <location>
        <begin position="310"/>
        <end position="383"/>
    </location>
</feature>
<name>A0A1I0NP06_9RHOB</name>
<evidence type="ECO:0000259" key="4">
    <source>
        <dbReference type="Pfam" id="PF13193"/>
    </source>
</evidence>
<protein>
    <submittedName>
        <fullName evidence="5">Long-chain acyl-CoA synthetase</fullName>
    </submittedName>
</protein>
<dbReference type="InterPro" id="IPR000873">
    <property type="entry name" value="AMP-dep_synth/lig_dom"/>
</dbReference>
<reference evidence="5 6" key="1">
    <citation type="submission" date="2016-10" db="EMBL/GenBank/DDBJ databases">
        <authorList>
            <person name="de Groot N.N."/>
        </authorList>
    </citation>
    <scope>NUCLEOTIDE SEQUENCE [LARGE SCALE GENOMIC DNA]</scope>
    <source>
        <strain evidence="5 6">DSM 29439</strain>
    </source>
</reference>
<dbReference type="Pfam" id="PF13193">
    <property type="entry name" value="AMP-binding_C"/>
    <property type="match status" value="1"/>
</dbReference>
<dbReference type="Pfam" id="PF00501">
    <property type="entry name" value="AMP-binding"/>
    <property type="match status" value="1"/>
</dbReference>
<evidence type="ECO:0000256" key="1">
    <source>
        <dbReference type="ARBA" id="ARBA00006432"/>
    </source>
</evidence>